<organism evidence="12 13">
    <name type="scientific">Leeia aquatica</name>
    <dbReference type="NCBI Taxonomy" id="2725557"/>
    <lineage>
        <taxon>Bacteria</taxon>
        <taxon>Pseudomonadati</taxon>
        <taxon>Pseudomonadota</taxon>
        <taxon>Betaproteobacteria</taxon>
        <taxon>Neisseriales</taxon>
        <taxon>Leeiaceae</taxon>
        <taxon>Leeia</taxon>
    </lineage>
</organism>
<dbReference type="PROSITE" id="PS00855">
    <property type="entry name" value="SPASE_II"/>
    <property type="match status" value="1"/>
</dbReference>
<dbReference type="PRINTS" id="PR00781">
    <property type="entry name" value="LIPOSIGPTASE"/>
</dbReference>
<evidence type="ECO:0000313" key="12">
    <source>
        <dbReference type="EMBL" id="NLR74707.1"/>
    </source>
</evidence>
<comment type="catalytic activity">
    <reaction evidence="9 10">
        <text>Release of signal peptides from bacterial membrane prolipoproteins. Hydrolyzes -Xaa-Yaa-Zaa-|-(S,diacylglyceryl)Cys-, in which Xaa is hydrophobic (preferably Leu), and Yaa (Ala or Ser) and Zaa (Gly or Ala) have small, neutral side chains.</text>
        <dbReference type="EC" id="3.4.23.36"/>
    </reaction>
</comment>
<evidence type="ECO:0000256" key="9">
    <source>
        <dbReference type="HAMAP-Rule" id="MF_00161"/>
    </source>
</evidence>
<evidence type="ECO:0000256" key="6">
    <source>
        <dbReference type="ARBA" id="ARBA00022801"/>
    </source>
</evidence>
<dbReference type="Pfam" id="PF01252">
    <property type="entry name" value="Peptidase_A8"/>
    <property type="match status" value="1"/>
</dbReference>
<keyword evidence="5 9" id="KW-0064">Aspartyl protease</keyword>
<evidence type="ECO:0000256" key="7">
    <source>
        <dbReference type="ARBA" id="ARBA00022989"/>
    </source>
</evidence>
<keyword evidence="7 9" id="KW-1133">Transmembrane helix</keyword>
<keyword evidence="8 9" id="KW-0472">Membrane</keyword>
<keyword evidence="2 9" id="KW-1003">Cell membrane</keyword>
<dbReference type="EMBL" id="JABAIM010000001">
    <property type="protein sequence ID" value="NLR74707.1"/>
    <property type="molecule type" value="Genomic_DNA"/>
</dbReference>
<accession>A0A847S6M6</accession>
<dbReference type="GO" id="GO:0006508">
    <property type="term" value="P:proteolysis"/>
    <property type="evidence" value="ECO:0007669"/>
    <property type="project" value="UniProtKB-KW"/>
</dbReference>
<evidence type="ECO:0000256" key="11">
    <source>
        <dbReference type="RuleBase" id="RU004181"/>
    </source>
</evidence>
<feature type="active site" evidence="9">
    <location>
        <position position="120"/>
    </location>
</feature>
<dbReference type="RefSeq" id="WP_168876932.1">
    <property type="nucleotide sequence ID" value="NZ_JABAIM010000001.1"/>
</dbReference>
<evidence type="ECO:0000256" key="5">
    <source>
        <dbReference type="ARBA" id="ARBA00022750"/>
    </source>
</evidence>
<dbReference type="UniPathway" id="UPA00665"/>
<keyword evidence="4 9" id="KW-0812">Transmembrane</keyword>
<dbReference type="GO" id="GO:0005886">
    <property type="term" value="C:plasma membrane"/>
    <property type="evidence" value="ECO:0007669"/>
    <property type="project" value="UniProtKB-SubCell"/>
</dbReference>
<keyword evidence="6 9" id="KW-0378">Hydrolase</keyword>
<reference evidence="12 13" key="1">
    <citation type="submission" date="2020-04" db="EMBL/GenBank/DDBJ databases">
        <title>Draft genome of Leeia sp. IMCC25680.</title>
        <authorList>
            <person name="Song J."/>
            <person name="Cho J.-C."/>
        </authorList>
    </citation>
    <scope>NUCLEOTIDE SEQUENCE [LARGE SCALE GENOMIC DNA]</scope>
    <source>
        <strain evidence="12 13">IMCC25680</strain>
    </source>
</reference>
<sequence length="164" mass="18315">MPKPRRFVAWLALSLLVIVLDRWSKSAILAHFVDYERVTYTSFFNLHLMHNPGAAFGLLDDAGGWQVVFFTVLALAAAGLILWQLWLHADRFRYSLALAWIMGGALGNAYDRVTRGQVVDFLEFHWGPHYWPAFNIADCAIVGGAGLLILDSFLHKPKAQGASS</sequence>
<proteinExistence type="inferred from homology"/>
<comment type="function">
    <text evidence="9 10">This protein specifically catalyzes the removal of signal peptides from prolipoproteins.</text>
</comment>
<dbReference type="NCBIfam" id="TIGR00077">
    <property type="entry name" value="lspA"/>
    <property type="match status" value="1"/>
</dbReference>
<evidence type="ECO:0000256" key="8">
    <source>
        <dbReference type="ARBA" id="ARBA00023136"/>
    </source>
</evidence>
<feature type="transmembrane region" description="Helical" evidence="9">
    <location>
        <begin position="94"/>
        <end position="110"/>
    </location>
</feature>
<keyword evidence="13" id="KW-1185">Reference proteome</keyword>
<evidence type="ECO:0000256" key="3">
    <source>
        <dbReference type="ARBA" id="ARBA00022670"/>
    </source>
</evidence>
<keyword evidence="12" id="KW-0449">Lipoprotein</keyword>
<comment type="caution">
    <text evidence="9">Lacks conserved residue(s) required for the propagation of feature annotation.</text>
</comment>
<dbReference type="AlphaFoldDB" id="A0A847S6M6"/>
<comment type="subcellular location">
    <subcellularLocation>
        <location evidence="9">Cell membrane</location>
        <topology evidence="9">Multi-pass membrane protein</topology>
    </subcellularLocation>
</comment>
<evidence type="ECO:0000256" key="2">
    <source>
        <dbReference type="ARBA" id="ARBA00022475"/>
    </source>
</evidence>
<evidence type="ECO:0000313" key="13">
    <source>
        <dbReference type="Proteomes" id="UP000587991"/>
    </source>
</evidence>
<comment type="pathway">
    <text evidence="9">Protein modification; lipoprotein biosynthesis (signal peptide cleavage).</text>
</comment>
<protein>
    <recommendedName>
        <fullName evidence="9">Lipoprotein signal peptidase</fullName>
        <ecNumber evidence="9">3.4.23.36</ecNumber>
    </recommendedName>
    <alternativeName>
        <fullName evidence="9">Prolipoprotein signal peptidase</fullName>
    </alternativeName>
    <alternativeName>
        <fullName evidence="9">Signal peptidase II</fullName>
        <shortName evidence="9">SPase II</shortName>
    </alternativeName>
</protein>
<dbReference type="InterPro" id="IPR001872">
    <property type="entry name" value="Peptidase_A8"/>
</dbReference>
<evidence type="ECO:0000256" key="10">
    <source>
        <dbReference type="RuleBase" id="RU000594"/>
    </source>
</evidence>
<feature type="active site" evidence="9">
    <location>
        <position position="138"/>
    </location>
</feature>
<name>A0A847S6M6_9NEIS</name>
<feature type="transmembrane region" description="Helical" evidence="9">
    <location>
        <begin position="67"/>
        <end position="87"/>
    </location>
</feature>
<dbReference type="PANTHER" id="PTHR33695">
    <property type="entry name" value="LIPOPROTEIN SIGNAL PEPTIDASE"/>
    <property type="match status" value="1"/>
</dbReference>
<dbReference type="PANTHER" id="PTHR33695:SF1">
    <property type="entry name" value="LIPOPROTEIN SIGNAL PEPTIDASE"/>
    <property type="match status" value="1"/>
</dbReference>
<dbReference type="HAMAP" id="MF_00161">
    <property type="entry name" value="LspA"/>
    <property type="match status" value="1"/>
</dbReference>
<comment type="similarity">
    <text evidence="1 9 11">Belongs to the peptidase A8 family.</text>
</comment>
<dbReference type="EC" id="3.4.23.36" evidence="9"/>
<gene>
    <name evidence="9" type="primary">lspA</name>
    <name evidence="12" type="ORF">HF682_05990</name>
</gene>
<evidence type="ECO:0000256" key="4">
    <source>
        <dbReference type="ARBA" id="ARBA00022692"/>
    </source>
</evidence>
<keyword evidence="3 9" id="KW-0645">Protease</keyword>
<comment type="caution">
    <text evidence="12">The sequence shown here is derived from an EMBL/GenBank/DDBJ whole genome shotgun (WGS) entry which is preliminary data.</text>
</comment>
<dbReference type="GO" id="GO:0004190">
    <property type="term" value="F:aspartic-type endopeptidase activity"/>
    <property type="evidence" value="ECO:0007669"/>
    <property type="project" value="UniProtKB-UniRule"/>
</dbReference>
<feature type="transmembrane region" description="Helical" evidence="9">
    <location>
        <begin position="130"/>
        <end position="150"/>
    </location>
</feature>
<evidence type="ECO:0000256" key="1">
    <source>
        <dbReference type="ARBA" id="ARBA00006139"/>
    </source>
</evidence>
<dbReference type="Proteomes" id="UP000587991">
    <property type="component" value="Unassembled WGS sequence"/>
</dbReference>